<evidence type="ECO:0000256" key="1">
    <source>
        <dbReference type="ARBA" id="ARBA00000085"/>
    </source>
</evidence>
<dbReference type="InterPro" id="IPR036890">
    <property type="entry name" value="HATPase_C_sf"/>
</dbReference>
<reference evidence="9" key="1">
    <citation type="submission" date="2021-05" db="EMBL/GenBank/DDBJ databases">
        <authorList>
            <person name="Pietrasiak N."/>
            <person name="Ward R."/>
            <person name="Stajich J.E."/>
            <person name="Kurbessoian T."/>
        </authorList>
    </citation>
    <scope>NUCLEOTIDE SEQUENCE</scope>
    <source>
        <strain evidence="9">GSE-TBD4-15B</strain>
    </source>
</reference>
<dbReference type="InterPro" id="IPR005467">
    <property type="entry name" value="His_kinase_dom"/>
</dbReference>
<keyword evidence="7" id="KW-0812">Transmembrane</keyword>
<gene>
    <name evidence="9" type="ORF">KME07_10985</name>
</gene>
<organism evidence="9 10">
    <name type="scientific">Pegethrix bostrychoides GSE-TBD4-15B</name>
    <dbReference type="NCBI Taxonomy" id="2839662"/>
    <lineage>
        <taxon>Bacteria</taxon>
        <taxon>Bacillati</taxon>
        <taxon>Cyanobacteriota</taxon>
        <taxon>Cyanophyceae</taxon>
        <taxon>Oculatellales</taxon>
        <taxon>Oculatellaceae</taxon>
        <taxon>Pegethrix</taxon>
    </lineage>
</organism>
<comment type="catalytic activity">
    <reaction evidence="1">
        <text>ATP + protein L-histidine = ADP + protein N-phospho-L-histidine.</text>
        <dbReference type="EC" id="2.7.13.3"/>
    </reaction>
</comment>
<dbReference type="GO" id="GO:0000155">
    <property type="term" value="F:phosphorelay sensor kinase activity"/>
    <property type="evidence" value="ECO:0007669"/>
    <property type="project" value="InterPro"/>
</dbReference>
<dbReference type="Gene3D" id="1.10.287.130">
    <property type="match status" value="1"/>
</dbReference>
<evidence type="ECO:0000313" key="10">
    <source>
        <dbReference type="Proteomes" id="UP000707356"/>
    </source>
</evidence>
<dbReference type="SUPFAM" id="SSF55874">
    <property type="entry name" value="ATPase domain of HSP90 chaperone/DNA topoisomerase II/histidine kinase"/>
    <property type="match status" value="1"/>
</dbReference>
<dbReference type="SMART" id="SM00388">
    <property type="entry name" value="HisKA"/>
    <property type="match status" value="1"/>
</dbReference>
<evidence type="ECO:0000256" key="5">
    <source>
        <dbReference type="ARBA" id="ARBA00022777"/>
    </source>
</evidence>
<dbReference type="InterPro" id="IPR003661">
    <property type="entry name" value="HisK_dim/P_dom"/>
</dbReference>
<dbReference type="InterPro" id="IPR036097">
    <property type="entry name" value="HisK_dim/P_sf"/>
</dbReference>
<dbReference type="PRINTS" id="PR00344">
    <property type="entry name" value="BCTRLSENSOR"/>
</dbReference>
<dbReference type="InterPro" id="IPR003594">
    <property type="entry name" value="HATPase_dom"/>
</dbReference>
<evidence type="ECO:0000256" key="4">
    <source>
        <dbReference type="ARBA" id="ARBA00022679"/>
    </source>
</evidence>
<keyword evidence="5 9" id="KW-0418">Kinase</keyword>
<evidence type="ECO:0000256" key="2">
    <source>
        <dbReference type="ARBA" id="ARBA00012438"/>
    </source>
</evidence>
<keyword evidence="7" id="KW-1133">Transmembrane helix</keyword>
<dbReference type="InterPro" id="IPR004358">
    <property type="entry name" value="Sig_transdc_His_kin-like_C"/>
</dbReference>
<dbReference type="PROSITE" id="PS50109">
    <property type="entry name" value="HIS_KIN"/>
    <property type="match status" value="1"/>
</dbReference>
<feature type="domain" description="Histidine kinase" evidence="8">
    <location>
        <begin position="273"/>
        <end position="486"/>
    </location>
</feature>
<dbReference type="SUPFAM" id="SSF47384">
    <property type="entry name" value="Homodimeric domain of signal transducing histidine kinase"/>
    <property type="match status" value="1"/>
</dbReference>
<dbReference type="EC" id="2.7.13.3" evidence="2"/>
<protein>
    <recommendedName>
        <fullName evidence="2">histidine kinase</fullName>
        <ecNumber evidence="2">2.7.13.3</ecNumber>
    </recommendedName>
</protein>
<dbReference type="Pfam" id="PF02518">
    <property type="entry name" value="HATPase_c"/>
    <property type="match status" value="1"/>
</dbReference>
<keyword evidence="7" id="KW-0472">Membrane</keyword>
<dbReference type="PANTHER" id="PTHR43711">
    <property type="entry name" value="TWO-COMPONENT HISTIDINE KINASE"/>
    <property type="match status" value="1"/>
</dbReference>
<dbReference type="SMART" id="SM00387">
    <property type="entry name" value="HATPase_c"/>
    <property type="match status" value="1"/>
</dbReference>
<dbReference type="CDD" id="cd00082">
    <property type="entry name" value="HisKA"/>
    <property type="match status" value="1"/>
</dbReference>
<dbReference type="FunFam" id="3.30.565.10:FF:000006">
    <property type="entry name" value="Sensor histidine kinase WalK"/>
    <property type="match status" value="1"/>
</dbReference>
<dbReference type="AlphaFoldDB" id="A0A951PBE3"/>
<name>A0A951PBE3_9CYAN</name>
<evidence type="ECO:0000259" key="8">
    <source>
        <dbReference type="PROSITE" id="PS50109"/>
    </source>
</evidence>
<dbReference type="Proteomes" id="UP000707356">
    <property type="component" value="Unassembled WGS sequence"/>
</dbReference>
<dbReference type="InterPro" id="IPR050736">
    <property type="entry name" value="Sensor_HK_Regulatory"/>
</dbReference>
<accession>A0A951PBE3</accession>
<feature type="transmembrane region" description="Helical" evidence="7">
    <location>
        <begin position="189"/>
        <end position="208"/>
    </location>
</feature>
<evidence type="ECO:0000313" key="9">
    <source>
        <dbReference type="EMBL" id="MBW4465948.1"/>
    </source>
</evidence>
<keyword evidence="4" id="KW-0808">Transferase</keyword>
<comment type="caution">
    <text evidence="9">The sequence shown here is derived from an EMBL/GenBank/DDBJ whole genome shotgun (WGS) entry which is preliminary data.</text>
</comment>
<sequence>MQTKRQTKRKGWTIEPIGRSSLQLRLTAGITTIALLSIGTIGSWTTWKMRKMLVVDHQQEMQQITGHLSRQLVTTAPAQWQSHIAEWASPNLWVGVKQPNGKLMQAGKLTSFAKNTSQAAVIAGETSIEMTPDALSMLPIGTTVQRVNGRQLVCDRQLLRQSGQLVGELYLARDITHDYDVLSMLVNQLLFGTVLALLPIAALMAMYIRQVLSPLRRVNQLAVAQAEQMPLGAVASPVSLEVPREVAGLVQVMSSLSAHLSETGEKQRDFTNSLSHELRTSFCLVQGYLKSTLRRGDNLTPAQREALEIAASEVDRMVELLQDLLDLGRSYSGETAYSLKPVMLNDLVETALRVADPQGNRVKLEAKTLVVVQAEAKALHRVILHLLKNAVQFSEPDQPVVVQLTQTGNRALIQVSDQGCGIAAADQARLFEPFYRVEQSRCRATGGMGLGLAIVKSLVEAMEGTVSVLSQPGAGSTFTVELQADLVLDSP</sequence>
<keyword evidence="6" id="KW-0902">Two-component regulatory system</keyword>
<keyword evidence="3" id="KW-0597">Phosphoprotein</keyword>
<evidence type="ECO:0000256" key="7">
    <source>
        <dbReference type="SAM" id="Phobius"/>
    </source>
</evidence>
<dbReference type="Pfam" id="PF00512">
    <property type="entry name" value="HisKA"/>
    <property type="match status" value="1"/>
</dbReference>
<proteinExistence type="predicted"/>
<evidence type="ECO:0000256" key="3">
    <source>
        <dbReference type="ARBA" id="ARBA00022553"/>
    </source>
</evidence>
<dbReference type="Gene3D" id="3.30.565.10">
    <property type="entry name" value="Histidine kinase-like ATPase, C-terminal domain"/>
    <property type="match status" value="1"/>
</dbReference>
<reference evidence="9" key="2">
    <citation type="journal article" date="2022" name="Microbiol. Resour. Announc.">
        <title>Metagenome Sequencing to Explore Phylogenomics of Terrestrial Cyanobacteria.</title>
        <authorList>
            <person name="Ward R.D."/>
            <person name="Stajich J.E."/>
            <person name="Johansen J.R."/>
            <person name="Huntemann M."/>
            <person name="Clum A."/>
            <person name="Foster B."/>
            <person name="Foster B."/>
            <person name="Roux S."/>
            <person name="Palaniappan K."/>
            <person name="Varghese N."/>
            <person name="Mukherjee S."/>
            <person name="Reddy T.B.K."/>
            <person name="Daum C."/>
            <person name="Copeland A."/>
            <person name="Chen I.A."/>
            <person name="Ivanova N.N."/>
            <person name="Kyrpides N.C."/>
            <person name="Shapiro N."/>
            <person name="Eloe-Fadrosh E.A."/>
            <person name="Pietrasiak N."/>
        </authorList>
    </citation>
    <scope>NUCLEOTIDE SEQUENCE</scope>
    <source>
        <strain evidence="9">GSE-TBD4-15B</strain>
    </source>
</reference>
<dbReference type="PANTHER" id="PTHR43711:SF1">
    <property type="entry name" value="HISTIDINE KINASE 1"/>
    <property type="match status" value="1"/>
</dbReference>
<evidence type="ECO:0000256" key="6">
    <source>
        <dbReference type="ARBA" id="ARBA00023012"/>
    </source>
</evidence>
<dbReference type="EMBL" id="JAHHHV010000064">
    <property type="protein sequence ID" value="MBW4465948.1"/>
    <property type="molecule type" value="Genomic_DNA"/>
</dbReference>